<dbReference type="PROSITE" id="PS00028">
    <property type="entry name" value="ZINC_FINGER_C2H2_1"/>
    <property type="match status" value="1"/>
</dbReference>
<feature type="domain" description="C2H2-type" evidence="6">
    <location>
        <begin position="209"/>
        <end position="238"/>
    </location>
</feature>
<comment type="similarity">
    <text evidence="4">Belongs to the ZNF277 family.</text>
</comment>
<dbReference type="eggNOG" id="KOG2482">
    <property type="taxonomic scope" value="Eukaryota"/>
</dbReference>
<dbReference type="EMBL" id="KQ243728">
    <property type="protein sequence ID" value="KNC75279.1"/>
    <property type="molecule type" value="Genomic_DNA"/>
</dbReference>
<proteinExistence type="inferred from homology"/>
<dbReference type="OrthoDB" id="278606at2759"/>
<dbReference type="RefSeq" id="XP_014149181.1">
    <property type="nucleotide sequence ID" value="XM_014293706.1"/>
</dbReference>
<protein>
    <recommendedName>
        <fullName evidence="6">C2H2-type domain-containing protein</fullName>
    </recommendedName>
</protein>
<accession>A0A0L0FET3</accession>
<dbReference type="InterPro" id="IPR041661">
    <property type="entry name" value="ZN622/Rei1/Reh1_Znf-C2H2"/>
</dbReference>
<dbReference type="Pfam" id="PF12756">
    <property type="entry name" value="zf-C2H2_2"/>
    <property type="match status" value="2"/>
</dbReference>
<organism evidence="7 8">
    <name type="scientific">Sphaeroforma arctica JP610</name>
    <dbReference type="NCBI Taxonomy" id="667725"/>
    <lineage>
        <taxon>Eukaryota</taxon>
        <taxon>Ichthyosporea</taxon>
        <taxon>Ichthyophonida</taxon>
        <taxon>Sphaeroforma</taxon>
    </lineage>
</organism>
<evidence type="ECO:0000256" key="5">
    <source>
        <dbReference type="PROSITE-ProRule" id="PRU00042"/>
    </source>
</evidence>
<dbReference type="PANTHER" id="PTHR13267:SF3">
    <property type="entry name" value="ZINC FINGER PROTEIN 277"/>
    <property type="match status" value="1"/>
</dbReference>
<dbReference type="Proteomes" id="UP000054560">
    <property type="component" value="Unassembled WGS sequence"/>
</dbReference>
<dbReference type="GO" id="GO:0008270">
    <property type="term" value="F:zinc ion binding"/>
    <property type="evidence" value="ECO:0007669"/>
    <property type="project" value="UniProtKB-KW"/>
</dbReference>
<dbReference type="InterPro" id="IPR036236">
    <property type="entry name" value="Znf_C2H2_sf"/>
</dbReference>
<keyword evidence="3" id="KW-0862">Zinc</keyword>
<reference evidence="7 8" key="1">
    <citation type="submission" date="2011-02" db="EMBL/GenBank/DDBJ databases">
        <title>The Genome Sequence of Sphaeroforma arctica JP610.</title>
        <authorList>
            <consortium name="The Broad Institute Genome Sequencing Platform"/>
            <person name="Russ C."/>
            <person name="Cuomo C."/>
            <person name="Young S.K."/>
            <person name="Zeng Q."/>
            <person name="Gargeya S."/>
            <person name="Alvarado L."/>
            <person name="Berlin A."/>
            <person name="Chapman S.B."/>
            <person name="Chen Z."/>
            <person name="Freedman E."/>
            <person name="Gellesch M."/>
            <person name="Goldberg J."/>
            <person name="Griggs A."/>
            <person name="Gujja S."/>
            <person name="Heilman E."/>
            <person name="Heiman D."/>
            <person name="Howarth C."/>
            <person name="Mehta T."/>
            <person name="Neiman D."/>
            <person name="Pearson M."/>
            <person name="Roberts A."/>
            <person name="Saif S."/>
            <person name="Shea T."/>
            <person name="Shenoy N."/>
            <person name="Sisk P."/>
            <person name="Stolte C."/>
            <person name="Sykes S."/>
            <person name="White J."/>
            <person name="Yandava C."/>
            <person name="Burger G."/>
            <person name="Gray M.W."/>
            <person name="Holland P.W.H."/>
            <person name="King N."/>
            <person name="Lang F.B.F."/>
            <person name="Roger A.J."/>
            <person name="Ruiz-Trillo I."/>
            <person name="Haas B."/>
            <person name="Nusbaum C."/>
            <person name="Birren B."/>
        </authorList>
    </citation>
    <scope>NUCLEOTIDE SEQUENCE [LARGE SCALE GENOMIC DNA]</scope>
    <source>
        <strain evidence="7 8">JP610</strain>
    </source>
</reference>
<dbReference type="AlphaFoldDB" id="A0A0L0FET3"/>
<evidence type="ECO:0000313" key="8">
    <source>
        <dbReference type="Proteomes" id="UP000054560"/>
    </source>
</evidence>
<dbReference type="InterPro" id="IPR040048">
    <property type="entry name" value="ZNF277"/>
</dbReference>
<dbReference type="Gene3D" id="3.30.160.60">
    <property type="entry name" value="Classic Zinc Finger"/>
    <property type="match status" value="1"/>
</dbReference>
<evidence type="ECO:0000256" key="4">
    <source>
        <dbReference type="ARBA" id="ARBA00034119"/>
    </source>
</evidence>
<name>A0A0L0FET3_9EUKA</name>
<keyword evidence="2 5" id="KW-0863">Zinc-finger</keyword>
<keyword evidence="8" id="KW-1185">Reference proteome</keyword>
<evidence type="ECO:0000313" key="7">
    <source>
        <dbReference type="EMBL" id="KNC75279.1"/>
    </source>
</evidence>
<evidence type="ECO:0000256" key="3">
    <source>
        <dbReference type="ARBA" id="ARBA00022833"/>
    </source>
</evidence>
<dbReference type="SMART" id="SM00355">
    <property type="entry name" value="ZnF_C2H2"/>
    <property type="match status" value="5"/>
</dbReference>
<dbReference type="SUPFAM" id="SSF57667">
    <property type="entry name" value="beta-beta-alpha zinc fingers"/>
    <property type="match status" value="2"/>
</dbReference>
<dbReference type="GeneID" id="25912698"/>
<evidence type="ECO:0000256" key="1">
    <source>
        <dbReference type="ARBA" id="ARBA00022723"/>
    </source>
</evidence>
<evidence type="ECO:0000259" key="6">
    <source>
        <dbReference type="PROSITE" id="PS50157"/>
    </source>
</evidence>
<dbReference type="PROSITE" id="PS50157">
    <property type="entry name" value="ZINC_FINGER_C2H2_2"/>
    <property type="match status" value="1"/>
</dbReference>
<sequence length="427" mass="49183">MSFESSSTMSEEEVGEVSTDEIVSFPNPMLSKNFPCCLCDVIVVGQVEVLEHLALEHKLIVGKVENIAKLDEYLQYWKEKFTTHMLEDFAFTIDPMGYPEAESTVKSATRGLTESTLIYMLSDKLAIDAELRNRLEKERLDEVLAVQERERAASDFKRKCLFCTSTVEGNRADMFQHMLTAHHFNVGLPDNIVFVSEFLDHLEIMLSKLKCLSCEKTFKSQPVLRAHMRKKRHMKVNPNNTAYDRYYIVNYVETGKKWMVPEYLNPSGMDSDSESRENTATVGELLAEQEWDDWEEDTERTVCLLCDTTVEDAKLVFSHMTSAHGFDFEALKQQGNWDFYQCVKIVNYFRRQMSLHRCPSCDMEGGNADGLKNHMETADHYSLPEDESLWNQPQYFFPTIENDPLLSALESYDELSDEDEAASEPRS</sequence>
<dbReference type="STRING" id="667725.A0A0L0FET3"/>
<evidence type="ECO:0000256" key="2">
    <source>
        <dbReference type="ARBA" id="ARBA00022771"/>
    </source>
</evidence>
<dbReference type="PANTHER" id="PTHR13267">
    <property type="entry name" value="ZINC FINGER PROTEIN 277"/>
    <property type="match status" value="1"/>
</dbReference>
<gene>
    <name evidence="7" type="ORF">SARC_12194</name>
</gene>
<keyword evidence="1" id="KW-0479">Metal-binding</keyword>
<dbReference type="InterPro" id="IPR013087">
    <property type="entry name" value="Znf_C2H2_type"/>
</dbReference>